<keyword evidence="1" id="KW-1133">Transmembrane helix</keyword>
<feature type="transmembrane region" description="Helical" evidence="1">
    <location>
        <begin position="154"/>
        <end position="173"/>
    </location>
</feature>
<dbReference type="OrthoDB" id="2739240at2"/>
<evidence type="ECO:0000256" key="1">
    <source>
        <dbReference type="SAM" id="Phobius"/>
    </source>
</evidence>
<dbReference type="RefSeq" id="WP_094908023.1">
    <property type="nucleotide sequence ID" value="NZ_BJUN01000008.1"/>
</dbReference>
<organism evidence="2 3">
    <name type="scientific">Marinococcus halophilus</name>
    <dbReference type="NCBI Taxonomy" id="1371"/>
    <lineage>
        <taxon>Bacteria</taxon>
        <taxon>Bacillati</taxon>
        <taxon>Bacillota</taxon>
        <taxon>Bacilli</taxon>
        <taxon>Bacillales</taxon>
        <taxon>Bacillaceae</taxon>
        <taxon>Marinococcus</taxon>
    </lineage>
</organism>
<dbReference type="EMBL" id="BJUN01000008">
    <property type="protein sequence ID" value="GEK58870.1"/>
    <property type="molecule type" value="Genomic_DNA"/>
</dbReference>
<protein>
    <recommendedName>
        <fullName evidence="4">Membrane protein YufK</fullName>
    </recommendedName>
</protein>
<dbReference type="InterPro" id="IPR035289">
    <property type="entry name" value="DUF5366"/>
</dbReference>
<accession>A0A510Y669</accession>
<proteinExistence type="predicted"/>
<sequence length="185" mass="20668">MKNAYLTSHFPILAILFFCLSFGIWTQQYTAAFLETAGIYQGMLEFFSENGIKLTMLFILMLAFFMIIAALKLISDTMMGLSLLFFLNDEAGDARSYLQSCGWIYLIAGGVSLFLTSQLYLLGGLFIGATLVSFVYLIILLAPSLRFTGVAGFFLLHVSFWGLFIIGTGYAFLRLYNSFLHSLPV</sequence>
<dbReference type="STRING" id="1371.GCA_900166605_03306"/>
<dbReference type="AlphaFoldDB" id="A0A510Y669"/>
<dbReference type="Pfam" id="PF17328">
    <property type="entry name" value="DUF5366"/>
    <property type="match status" value="1"/>
</dbReference>
<keyword evidence="1" id="KW-0812">Transmembrane</keyword>
<feature type="transmembrane region" description="Helical" evidence="1">
    <location>
        <begin position="12"/>
        <end position="34"/>
    </location>
</feature>
<gene>
    <name evidence="2" type="ORF">MHA01_17750</name>
</gene>
<dbReference type="Proteomes" id="UP000321051">
    <property type="component" value="Unassembled WGS sequence"/>
</dbReference>
<evidence type="ECO:0008006" key="4">
    <source>
        <dbReference type="Google" id="ProtNLM"/>
    </source>
</evidence>
<feature type="transmembrane region" description="Helical" evidence="1">
    <location>
        <begin position="54"/>
        <end position="75"/>
    </location>
</feature>
<name>A0A510Y669_MARHA</name>
<evidence type="ECO:0000313" key="3">
    <source>
        <dbReference type="Proteomes" id="UP000321051"/>
    </source>
</evidence>
<keyword evidence="3" id="KW-1185">Reference proteome</keyword>
<feature type="transmembrane region" description="Helical" evidence="1">
    <location>
        <begin position="96"/>
        <end position="115"/>
    </location>
</feature>
<evidence type="ECO:0000313" key="2">
    <source>
        <dbReference type="EMBL" id="GEK58870.1"/>
    </source>
</evidence>
<feature type="transmembrane region" description="Helical" evidence="1">
    <location>
        <begin position="121"/>
        <end position="142"/>
    </location>
</feature>
<keyword evidence="1" id="KW-0472">Membrane</keyword>
<reference evidence="2 3" key="1">
    <citation type="submission" date="2019-07" db="EMBL/GenBank/DDBJ databases">
        <title>Whole genome shotgun sequence of Marinococcus halophilus NBRC 102359.</title>
        <authorList>
            <person name="Hosoyama A."/>
            <person name="Uohara A."/>
            <person name="Ohji S."/>
            <person name="Ichikawa N."/>
        </authorList>
    </citation>
    <scope>NUCLEOTIDE SEQUENCE [LARGE SCALE GENOMIC DNA]</scope>
    <source>
        <strain evidence="2 3">NBRC 102359</strain>
    </source>
</reference>
<comment type="caution">
    <text evidence="2">The sequence shown here is derived from an EMBL/GenBank/DDBJ whole genome shotgun (WGS) entry which is preliminary data.</text>
</comment>